<organism evidence="1 2">
    <name type="scientific">Camellia sinensis</name>
    <name type="common">Tea plant</name>
    <name type="synonym">Thea sinensis</name>
    <dbReference type="NCBI Taxonomy" id="4442"/>
    <lineage>
        <taxon>Eukaryota</taxon>
        <taxon>Viridiplantae</taxon>
        <taxon>Streptophyta</taxon>
        <taxon>Embryophyta</taxon>
        <taxon>Tracheophyta</taxon>
        <taxon>Spermatophyta</taxon>
        <taxon>Magnoliopsida</taxon>
        <taxon>eudicotyledons</taxon>
        <taxon>Gunneridae</taxon>
        <taxon>Pentapetalae</taxon>
        <taxon>asterids</taxon>
        <taxon>Ericales</taxon>
        <taxon>Theaceae</taxon>
        <taxon>Camellia</taxon>
    </lineage>
</organism>
<accession>A0A7J7I781</accession>
<name>A0A7J7I781_CAMSI</name>
<protein>
    <submittedName>
        <fullName evidence="1">Uncharacterized protein</fullName>
    </submittedName>
</protein>
<dbReference type="AlphaFoldDB" id="A0A7J7I781"/>
<evidence type="ECO:0000313" key="1">
    <source>
        <dbReference type="EMBL" id="KAF5960882.1"/>
    </source>
</evidence>
<reference evidence="1 2" key="2">
    <citation type="submission" date="2020-07" db="EMBL/GenBank/DDBJ databases">
        <title>Genome assembly of wild tea tree DASZ reveals pedigree and selection history of tea varieties.</title>
        <authorList>
            <person name="Zhang W."/>
        </authorList>
    </citation>
    <scope>NUCLEOTIDE SEQUENCE [LARGE SCALE GENOMIC DNA]</scope>
    <source>
        <strain evidence="2">cv. G240</strain>
        <tissue evidence="1">Leaf</tissue>
    </source>
</reference>
<comment type="caution">
    <text evidence="1">The sequence shown here is derived from an EMBL/GenBank/DDBJ whole genome shotgun (WGS) entry which is preliminary data.</text>
</comment>
<sequence>MYLTALNPEGKVNSPRTVFSCRGLYLHKPNLRAYNTQPTILNIRPAKLQ</sequence>
<proteinExistence type="predicted"/>
<reference evidence="2" key="1">
    <citation type="journal article" date="2020" name="Nat. Commun.">
        <title>Genome assembly of wild tea tree DASZ reveals pedigree and selection history of tea varieties.</title>
        <authorList>
            <person name="Zhang W."/>
            <person name="Zhang Y."/>
            <person name="Qiu H."/>
            <person name="Guo Y."/>
            <person name="Wan H."/>
            <person name="Zhang X."/>
            <person name="Scossa F."/>
            <person name="Alseekh S."/>
            <person name="Zhang Q."/>
            <person name="Wang P."/>
            <person name="Xu L."/>
            <person name="Schmidt M.H."/>
            <person name="Jia X."/>
            <person name="Li D."/>
            <person name="Zhu A."/>
            <person name="Guo F."/>
            <person name="Chen W."/>
            <person name="Ni D."/>
            <person name="Usadel B."/>
            <person name="Fernie A.R."/>
            <person name="Wen W."/>
        </authorList>
    </citation>
    <scope>NUCLEOTIDE SEQUENCE [LARGE SCALE GENOMIC DNA]</scope>
    <source>
        <strain evidence="2">cv. G240</strain>
    </source>
</reference>
<gene>
    <name evidence="1" type="ORF">HYC85_002091</name>
</gene>
<evidence type="ECO:0000313" key="2">
    <source>
        <dbReference type="Proteomes" id="UP000593564"/>
    </source>
</evidence>
<dbReference type="EMBL" id="JACBKZ010000001">
    <property type="protein sequence ID" value="KAF5960882.1"/>
    <property type="molecule type" value="Genomic_DNA"/>
</dbReference>
<dbReference type="Proteomes" id="UP000593564">
    <property type="component" value="Unassembled WGS sequence"/>
</dbReference>
<keyword evidence="2" id="KW-1185">Reference proteome</keyword>